<accession>A0AAQ2NAV1</accession>
<organism evidence="1 2">
    <name type="scientific">Bacteroides fragilis</name>
    <dbReference type="NCBI Taxonomy" id="817"/>
    <lineage>
        <taxon>Bacteria</taxon>
        <taxon>Pseudomonadati</taxon>
        <taxon>Bacteroidota</taxon>
        <taxon>Bacteroidia</taxon>
        <taxon>Bacteroidales</taxon>
        <taxon>Bacteroidaceae</taxon>
        <taxon>Bacteroides</taxon>
    </lineage>
</organism>
<protein>
    <submittedName>
        <fullName evidence="1">Uncharacterized protein</fullName>
    </submittedName>
</protein>
<dbReference type="EMBL" id="CP103216">
    <property type="protein sequence ID" value="UVR54993.1"/>
    <property type="molecule type" value="Genomic_DNA"/>
</dbReference>
<dbReference type="Proteomes" id="UP001060330">
    <property type="component" value="Chromosome"/>
</dbReference>
<dbReference type="AlphaFoldDB" id="A0AAQ2NAV1"/>
<reference evidence="1" key="1">
    <citation type="submission" date="2022-08" db="EMBL/GenBank/DDBJ databases">
        <title>Genome Sequencing of Bacteroides fragilis Group Isolates with Nanopore Technology.</title>
        <authorList>
            <person name="Tisza M.J."/>
            <person name="Smith D."/>
            <person name="Dekker J.P."/>
        </authorList>
    </citation>
    <scope>NUCLEOTIDE SEQUENCE</scope>
    <source>
        <strain evidence="1">BFG-70</strain>
    </source>
</reference>
<proteinExistence type="predicted"/>
<evidence type="ECO:0000313" key="2">
    <source>
        <dbReference type="Proteomes" id="UP001060330"/>
    </source>
</evidence>
<name>A0AAQ2NAV1_BACFG</name>
<sequence>MKLPIDRRRNKIWILGIPDKGLSFVKGPQYLHFVIEHFEIFLHTFDVCRFWDNNHTRLDLKALYHLAYRLVIAVDDILQYFVIVDFIDLTLSQRGHH</sequence>
<gene>
    <name evidence="1" type="ORF">NXX45_14765</name>
</gene>
<dbReference type="RefSeq" id="WP_165354106.1">
    <property type="nucleotide sequence ID" value="NZ_CABKOU010000002.1"/>
</dbReference>
<evidence type="ECO:0000313" key="1">
    <source>
        <dbReference type="EMBL" id="UVR54993.1"/>
    </source>
</evidence>